<comment type="caution">
    <text evidence="4">The sequence shown here is derived from an EMBL/GenBank/DDBJ whole genome shotgun (WGS) entry which is preliminary data.</text>
</comment>
<dbReference type="InterPro" id="IPR002347">
    <property type="entry name" value="SDR_fam"/>
</dbReference>
<comment type="similarity">
    <text evidence="1">Belongs to the short-chain dehydrogenases/reductases (SDR) family.</text>
</comment>
<dbReference type="Proteomes" id="UP001529369">
    <property type="component" value="Unassembled WGS sequence"/>
</dbReference>
<evidence type="ECO:0000313" key="5">
    <source>
        <dbReference type="Proteomes" id="UP001529369"/>
    </source>
</evidence>
<dbReference type="InterPro" id="IPR057326">
    <property type="entry name" value="KR_dom"/>
</dbReference>
<gene>
    <name evidence="4" type="ORF">QWZ14_19615</name>
</gene>
<dbReference type="Pfam" id="PF13561">
    <property type="entry name" value="adh_short_C2"/>
    <property type="match status" value="1"/>
</dbReference>
<dbReference type="EMBL" id="JAUFPN010000178">
    <property type="protein sequence ID" value="MDN3566587.1"/>
    <property type="molecule type" value="Genomic_DNA"/>
</dbReference>
<dbReference type="Gene3D" id="3.40.50.720">
    <property type="entry name" value="NAD(P)-binding Rossmann-like Domain"/>
    <property type="match status" value="1"/>
</dbReference>
<feature type="domain" description="Ketoreductase" evidence="3">
    <location>
        <begin position="3"/>
        <end position="172"/>
    </location>
</feature>
<proteinExistence type="inferred from homology"/>
<sequence length="240" mass="23362">MAGAVVILGATGGIGGALARRVATRGGSPFLIGRDAGTLEALGRELGAPSAACDVTDAAALKAALQAAGTPLAGLAFCIGSIVMKPLARATAADFATAFALNVTAAALAVQAAAPALAAGQGSVVLFSSVAARAGFPGHAVIGAAKAAVEGLTVALAAELAPAVRVNCIAPSLTRTGIAEPMTKNPQMAEAIARLHPIPRLGEPEDAAALADFLLSEASGWITGQVIGVDGGRSTLRGKG</sequence>
<dbReference type="PANTHER" id="PTHR43477">
    <property type="entry name" value="DIHYDROANTICAPSIN 7-DEHYDROGENASE"/>
    <property type="match status" value="1"/>
</dbReference>
<reference evidence="5" key="1">
    <citation type="journal article" date="2019" name="Int. J. Syst. Evol. Microbiol.">
        <title>The Global Catalogue of Microorganisms (GCM) 10K type strain sequencing project: providing services to taxonomists for standard genome sequencing and annotation.</title>
        <authorList>
            <consortium name="The Broad Institute Genomics Platform"/>
            <consortium name="The Broad Institute Genome Sequencing Center for Infectious Disease"/>
            <person name="Wu L."/>
            <person name="Ma J."/>
        </authorList>
    </citation>
    <scope>NUCLEOTIDE SEQUENCE [LARGE SCALE GENOMIC DNA]</scope>
    <source>
        <strain evidence="5">CECT 7131</strain>
    </source>
</reference>
<dbReference type="InterPro" id="IPR051122">
    <property type="entry name" value="SDR_DHRS6-like"/>
</dbReference>
<dbReference type="SMART" id="SM00822">
    <property type="entry name" value="PKS_KR"/>
    <property type="match status" value="1"/>
</dbReference>
<dbReference type="RefSeq" id="WP_290318514.1">
    <property type="nucleotide sequence ID" value="NZ_JAUFPN010000178.1"/>
</dbReference>
<evidence type="ECO:0000313" key="4">
    <source>
        <dbReference type="EMBL" id="MDN3566587.1"/>
    </source>
</evidence>
<dbReference type="InterPro" id="IPR036291">
    <property type="entry name" value="NAD(P)-bd_dom_sf"/>
</dbReference>
<dbReference type="PANTHER" id="PTHR43477:SF1">
    <property type="entry name" value="DIHYDROANTICAPSIN 7-DEHYDROGENASE"/>
    <property type="match status" value="1"/>
</dbReference>
<keyword evidence="5" id="KW-1185">Reference proteome</keyword>
<organism evidence="4 5">
    <name type="scientific">Paeniroseomonas aquatica</name>
    <dbReference type="NCBI Taxonomy" id="373043"/>
    <lineage>
        <taxon>Bacteria</taxon>
        <taxon>Pseudomonadati</taxon>
        <taxon>Pseudomonadota</taxon>
        <taxon>Alphaproteobacteria</taxon>
        <taxon>Acetobacterales</taxon>
        <taxon>Acetobacteraceae</taxon>
        <taxon>Paeniroseomonas</taxon>
    </lineage>
</organism>
<keyword evidence="2" id="KW-0560">Oxidoreductase</keyword>
<protein>
    <submittedName>
        <fullName evidence="4">SDR family oxidoreductase</fullName>
    </submittedName>
</protein>
<name>A0ABT8A9V3_9PROT</name>
<evidence type="ECO:0000256" key="2">
    <source>
        <dbReference type="ARBA" id="ARBA00023002"/>
    </source>
</evidence>
<accession>A0ABT8A9V3</accession>
<evidence type="ECO:0000259" key="3">
    <source>
        <dbReference type="SMART" id="SM00822"/>
    </source>
</evidence>
<dbReference type="SUPFAM" id="SSF51735">
    <property type="entry name" value="NAD(P)-binding Rossmann-fold domains"/>
    <property type="match status" value="1"/>
</dbReference>
<dbReference type="CDD" id="cd05233">
    <property type="entry name" value="SDR_c"/>
    <property type="match status" value="1"/>
</dbReference>
<evidence type="ECO:0000256" key="1">
    <source>
        <dbReference type="ARBA" id="ARBA00006484"/>
    </source>
</evidence>
<dbReference type="PRINTS" id="PR00081">
    <property type="entry name" value="GDHRDH"/>
</dbReference>